<sequence length="426" mass="48049">MSRNKILIEELDMESMEDCPSTKAHQHRNLREPANLPGIITQCQEPAVDAMDIDSKLCGVCQDALSTYQCPKCGILYCSLNCYKHQIHLKCSENFFKNEISQHLNSLSLEESSSRKSKMMKTLKKMQNMDSEVLLDSSTGSDESDLDEDEQLISRFEGHNLDDLDVDQIWELLGKSHQDKFSSLIDSSKKDTSDPMLKHAKLTSILPILEPWWLQNNKNSNKFNTPPPYIEIPPVHLPSSVHPSVGLSLLNVLFAYSITYRVLAGDIGPFKRPHALESSNLPPDMIISLAPSLLPPNHPNAMQFSTLEELFFHSFQTRHVLAELQSQGKEALALGWKDLIVFTTPSLIQDEELSAFSDVVVTILGHIYQIFGSTGSIAKEYQRTCKLIQKKIAFLAQYHKTHSTTALYNKPPTHSRIEELICSILN</sequence>
<proteinExistence type="predicted"/>
<dbReference type="Proteomes" id="UP001165960">
    <property type="component" value="Unassembled WGS sequence"/>
</dbReference>
<comment type="caution">
    <text evidence="1">The sequence shown here is derived from an EMBL/GenBank/DDBJ whole genome shotgun (WGS) entry which is preliminary data.</text>
</comment>
<keyword evidence="2" id="KW-1185">Reference proteome</keyword>
<protein>
    <submittedName>
        <fullName evidence="1">Zinc finger HIT domain-containing protein 2</fullName>
    </submittedName>
</protein>
<reference evidence="1" key="1">
    <citation type="submission" date="2022-04" db="EMBL/GenBank/DDBJ databases">
        <title>Genome of the entomopathogenic fungus Entomophthora muscae.</title>
        <authorList>
            <person name="Elya C."/>
            <person name="Lovett B.R."/>
            <person name="Lee E."/>
            <person name="Macias A.M."/>
            <person name="Hajek A.E."/>
            <person name="De Bivort B.L."/>
            <person name="Kasson M.T."/>
            <person name="De Fine Licht H.H."/>
            <person name="Stajich J.E."/>
        </authorList>
    </citation>
    <scope>NUCLEOTIDE SEQUENCE</scope>
    <source>
        <strain evidence="1">Berkeley</strain>
    </source>
</reference>
<name>A0ACC2S9L7_9FUNG</name>
<organism evidence="1 2">
    <name type="scientific">Entomophthora muscae</name>
    <dbReference type="NCBI Taxonomy" id="34485"/>
    <lineage>
        <taxon>Eukaryota</taxon>
        <taxon>Fungi</taxon>
        <taxon>Fungi incertae sedis</taxon>
        <taxon>Zoopagomycota</taxon>
        <taxon>Entomophthoromycotina</taxon>
        <taxon>Entomophthoromycetes</taxon>
        <taxon>Entomophthorales</taxon>
        <taxon>Entomophthoraceae</taxon>
        <taxon>Entomophthora</taxon>
    </lineage>
</organism>
<dbReference type="EMBL" id="QTSX02005700">
    <property type="protein sequence ID" value="KAJ9058977.1"/>
    <property type="molecule type" value="Genomic_DNA"/>
</dbReference>
<evidence type="ECO:0000313" key="1">
    <source>
        <dbReference type="EMBL" id="KAJ9058977.1"/>
    </source>
</evidence>
<evidence type="ECO:0000313" key="2">
    <source>
        <dbReference type="Proteomes" id="UP001165960"/>
    </source>
</evidence>
<gene>
    <name evidence="1" type="primary">ZNHIT2_1</name>
    <name evidence="1" type="ORF">DSO57_1007057</name>
</gene>
<accession>A0ACC2S9L7</accession>